<proteinExistence type="inferred from homology"/>
<evidence type="ECO:0000256" key="3">
    <source>
        <dbReference type="ARBA" id="ARBA00010617"/>
    </source>
</evidence>
<dbReference type="PANTHER" id="PTHR24305:SF232">
    <property type="entry name" value="P450, PUTATIVE (EUROFUNG)-RELATED"/>
    <property type="match status" value="1"/>
</dbReference>
<evidence type="ECO:0000256" key="2">
    <source>
        <dbReference type="ARBA" id="ARBA00005179"/>
    </source>
</evidence>
<evidence type="ECO:0000256" key="4">
    <source>
        <dbReference type="ARBA" id="ARBA00022723"/>
    </source>
</evidence>
<dbReference type="OrthoDB" id="10029320at2759"/>
<comment type="cofactor">
    <cofactor evidence="1">
        <name>heme</name>
        <dbReference type="ChEBI" id="CHEBI:30413"/>
    </cofactor>
</comment>
<evidence type="ECO:0000313" key="8">
    <source>
        <dbReference type="Proteomes" id="UP000001194"/>
    </source>
</evidence>
<protein>
    <submittedName>
        <fullName evidence="7">Predicted protein</fullName>
    </submittedName>
</protein>
<reference evidence="7 8" key="1">
    <citation type="journal article" date="2008" name="Nature">
        <title>The genome of Laccaria bicolor provides insights into mycorrhizal symbiosis.</title>
        <authorList>
            <person name="Martin F."/>
            <person name="Aerts A."/>
            <person name="Ahren D."/>
            <person name="Brun A."/>
            <person name="Danchin E.G.J."/>
            <person name="Duchaussoy F."/>
            <person name="Gibon J."/>
            <person name="Kohler A."/>
            <person name="Lindquist E."/>
            <person name="Pereda V."/>
            <person name="Salamov A."/>
            <person name="Shapiro H.J."/>
            <person name="Wuyts J."/>
            <person name="Blaudez D."/>
            <person name="Buee M."/>
            <person name="Brokstein P."/>
            <person name="Canbaeck B."/>
            <person name="Cohen D."/>
            <person name="Courty P.E."/>
            <person name="Coutinho P.M."/>
            <person name="Delaruelle C."/>
            <person name="Detter J.C."/>
            <person name="Deveau A."/>
            <person name="DiFazio S."/>
            <person name="Duplessis S."/>
            <person name="Fraissinet-Tachet L."/>
            <person name="Lucic E."/>
            <person name="Frey-Klett P."/>
            <person name="Fourrey C."/>
            <person name="Feussner I."/>
            <person name="Gay G."/>
            <person name="Grimwood J."/>
            <person name="Hoegger P.J."/>
            <person name="Jain P."/>
            <person name="Kilaru S."/>
            <person name="Labbe J."/>
            <person name="Lin Y.C."/>
            <person name="Legue V."/>
            <person name="Le Tacon F."/>
            <person name="Marmeisse R."/>
            <person name="Melayah D."/>
            <person name="Montanini B."/>
            <person name="Muratet M."/>
            <person name="Nehls U."/>
            <person name="Niculita-Hirzel H."/>
            <person name="Oudot-Le Secq M.P."/>
            <person name="Peter M."/>
            <person name="Quesneville H."/>
            <person name="Rajashekar B."/>
            <person name="Reich M."/>
            <person name="Rouhier N."/>
            <person name="Schmutz J."/>
            <person name="Yin T."/>
            <person name="Chalot M."/>
            <person name="Henrissat B."/>
            <person name="Kuees U."/>
            <person name="Lucas S."/>
            <person name="Van de Peer Y."/>
            <person name="Podila G.K."/>
            <person name="Polle A."/>
            <person name="Pukkila P.J."/>
            <person name="Richardson P.M."/>
            <person name="Rouze P."/>
            <person name="Sanders I.R."/>
            <person name="Stajich J.E."/>
            <person name="Tunlid A."/>
            <person name="Tuskan G."/>
            <person name="Grigoriev I.V."/>
        </authorList>
    </citation>
    <scope>NUCLEOTIDE SEQUENCE [LARGE SCALE GENOMIC DNA]</scope>
    <source>
        <strain evidence="8">S238N-H82 / ATCC MYA-4686</strain>
    </source>
</reference>
<dbReference type="GeneID" id="6074022"/>
<dbReference type="SUPFAM" id="SSF48264">
    <property type="entry name" value="Cytochrome P450"/>
    <property type="match status" value="1"/>
</dbReference>
<dbReference type="EMBL" id="DS547096">
    <property type="protein sequence ID" value="EDR10786.1"/>
    <property type="molecule type" value="Genomic_DNA"/>
</dbReference>
<dbReference type="GO" id="GO:0016705">
    <property type="term" value="F:oxidoreductase activity, acting on paired donors, with incorporation or reduction of molecular oxygen"/>
    <property type="evidence" value="ECO:0007669"/>
    <property type="project" value="InterPro"/>
</dbReference>
<feature type="region of interest" description="Disordered" evidence="6">
    <location>
        <begin position="399"/>
        <end position="422"/>
    </location>
</feature>
<evidence type="ECO:0000256" key="6">
    <source>
        <dbReference type="SAM" id="MobiDB-lite"/>
    </source>
</evidence>
<dbReference type="Proteomes" id="UP000001194">
    <property type="component" value="Unassembled WGS sequence"/>
</dbReference>
<keyword evidence="5" id="KW-0408">Iron</keyword>
<dbReference type="CDD" id="cd20626">
    <property type="entry name" value="CYP_Pc22g25500-like"/>
    <property type="match status" value="1"/>
</dbReference>
<accession>B0D2P2</accession>
<evidence type="ECO:0000256" key="1">
    <source>
        <dbReference type="ARBA" id="ARBA00001971"/>
    </source>
</evidence>
<sequence>MISILCIALVALIVSLFLRYFTAFFSSTVHAHRSVASIRAFLHSPNKGIEELLTERAKANERLVEGMGLSNTFVSPDRTVHKAFTMQARELIKTPQARWTDFRHLTTQAIHAELANSESHGTLFDRFVQSVTLRVVLVGIMGVQTAVDSLDRESIVVVVEGITKLWSLSKKPSPASRKLLVDVKHHLRRLVLDEDTFPNPLNFVVPAWETLWRVVATAIAYTHDNPRLEKLFLEVYVNPKEEVFRAEGKDGVSVKGVVDETMRLHPPSRHISRVRPRLGWSWVPGALLNVMEKLWPGTQFQRGYADVEEIQRSSVWGEDAHVFDPARHSTGRLWEGQAETMSFSFGYGPLRCIAASWAPMAVAVISASIFDCLEGGEYAVVPGPNIGAREGWRGWRIESSSCGRSRSKKSENTSKTPGKPSA</sequence>
<dbReference type="InterPro" id="IPR036396">
    <property type="entry name" value="Cyt_P450_sf"/>
</dbReference>
<comment type="pathway">
    <text evidence="2">Secondary metabolite biosynthesis.</text>
</comment>
<name>B0D2P2_LACBS</name>
<dbReference type="Gene3D" id="1.10.630.10">
    <property type="entry name" value="Cytochrome P450"/>
    <property type="match status" value="1"/>
</dbReference>
<dbReference type="GO" id="GO:0004497">
    <property type="term" value="F:monooxygenase activity"/>
    <property type="evidence" value="ECO:0007669"/>
    <property type="project" value="InterPro"/>
</dbReference>
<organism evidence="8">
    <name type="scientific">Laccaria bicolor (strain S238N-H82 / ATCC MYA-4686)</name>
    <name type="common">Bicoloured deceiver</name>
    <name type="synonym">Laccaria laccata var. bicolor</name>
    <dbReference type="NCBI Taxonomy" id="486041"/>
    <lineage>
        <taxon>Eukaryota</taxon>
        <taxon>Fungi</taxon>
        <taxon>Dikarya</taxon>
        <taxon>Basidiomycota</taxon>
        <taxon>Agaricomycotina</taxon>
        <taxon>Agaricomycetes</taxon>
        <taxon>Agaricomycetidae</taxon>
        <taxon>Agaricales</taxon>
        <taxon>Agaricineae</taxon>
        <taxon>Hydnangiaceae</taxon>
        <taxon>Laccaria</taxon>
    </lineage>
</organism>
<keyword evidence="4" id="KW-0479">Metal-binding</keyword>
<dbReference type="PANTHER" id="PTHR24305">
    <property type="entry name" value="CYTOCHROME P450"/>
    <property type="match status" value="1"/>
</dbReference>
<dbReference type="AlphaFoldDB" id="B0D2P2"/>
<dbReference type="GO" id="GO:0005506">
    <property type="term" value="F:iron ion binding"/>
    <property type="evidence" value="ECO:0007669"/>
    <property type="project" value="InterPro"/>
</dbReference>
<dbReference type="InParanoid" id="B0D2P2"/>
<dbReference type="InterPro" id="IPR050121">
    <property type="entry name" value="Cytochrome_P450_monoxygenase"/>
</dbReference>
<comment type="similarity">
    <text evidence="3">Belongs to the cytochrome P450 family.</text>
</comment>
<evidence type="ECO:0000256" key="5">
    <source>
        <dbReference type="ARBA" id="ARBA00023004"/>
    </source>
</evidence>
<dbReference type="KEGG" id="lbc:LACBIDRAFT_315577"/>
<gene>
    <name evidence="7" type="ORF">LACBIDRAFT_315577</name>
</gene>
<dbReference type="RefSeq" id="XP_001878087.1">
    <property type="nucleotide sequence ID" value="XM_001878052.1"/>
</dbReference>
<dbReference type="HOGENOM" id="CLU_044612_1_0_1"/>
<dbReference type="GO" id="GO:0020037">
    <property type="term" value="F:heme binding"/>
    <property type="evidence" value="ECO:0007669"/>
    <property type="project" value="InterPro"/>
</dbReference>
<keyword evidence="8" id="KW-1185">Reference proteome</keyword>
<evidence type="ECO:0000313" key="7">
    <source>
        <dbReference type="EMBL" id="EDR10786.1"/>
    </source>
</evidence>